<dbReference type="PANTHER" id="PTHR45663">
    <property type="entry name" value="GEO12009P1"/>
    <property type="match status" value="1"/>
</dbReference>
<evidence type="ECO:0000256" key="4">
    <source>
        <dbReference type="ARBA" id="ARBA00023284"/>
    </source>
</evidence>
<protein>
    <recommendedName>
        <fullName evidence="5">Thioredoxin domain-containing protein</fullName>
    </recommendedName>
</protein>
<sequence length="136" mass="15742">MEKSEDDELERLKREKMKEIMGKKQGSEFPESPLRITDSNFQNIVDEYPIIVVDFWAEWCSACKPMSPLIERMAEKYSGKIVFGKLNIDKNPKITNRFQITSIPTLLFLKNGSAIDKVIGTISPKQLEQKLKKYLD</sequence>
<dbReference type="CDD" id="cd02947">
    <property type="entry name" value="TRX_family"/>
    <property type="match status" value="1"/>
</dbReference>
<dbReference type="GO" id="GO:0005737">
    <property type="term" value="C:cytoplasm"/>
    <property type="evidence" value="ECO:0007669"/>
    <property type="project" value="TreeGrafter"/>
</dbReference>
<dbReference type="NCBIfam" id="TIGR01068">
    <property type="entry name" value="thioredoxin"/>
    <property type="match status" value="1"/>
</dbReference>
<dbReference type="PANTHER" id="PTHR45663:SF11">
    <property type="entry name" value="GEO12009P1"/>
    <property type="match status" value="1"/>
</dbReference>
<dbReference type="InterPro" id="IPR005746">
    <property type="entry name" value="Thioredoxin"/>
</dbReference>
<dbReference type="Pfam" id="PF00085">
    <property type="entry name" value="Thioredoxin"/>
    <property type="match status" value="1"/>
</dbReference>
<evidence type="ECO:0000256" key="3">
    <source>
        <dbReference type="ARBA" id="ARBA00023157"/>
    </source>
</evidence>
<dbReference type="PROSITE" id="PS51352">
    <property type="entry name" value="THIOREDOXIN_2"/>
    <property type="match status" value="1"/>
</dbReference>
<dbReference type="AlphaFoldDB" id="A0A656YVV3"/>
<dbReference type="EMBL" id="LHXT01000065">
    <property type="protein sequence ID" value="KXA97125.1"/>
    <property type="molecule type" value="Genomic_DNA"/>
</dbReference>
<evidence type="ECO:0000313" key="7">
    <source>
        <dbReference type="Proteomes" id="UP000070257"/>
    </source>
</evidence>
<dbReference type="PRINTS" id="PR00421">
    <property type="entry name" value="THIOREDOXIN"/>
</dbReference>
<organism evidence="6 7">
    <name type="scientific">candidate division MSBL1 archaeon SCGC-AAA259J03</name>
    <dbReference type="NCBI Taxonomy" id="1698269"/>
    <lineage>
        <taxon>Archaea</taxon>
        <taxon>Methanobacteriati</taxon>
        <taxon>Methanobacteriota</taxon>
        <taxon>candidate division MSBL1</taxon>
    </lineage>
</organism>
<proteinExistence type="predicted"/>
<dbReference type="SUPFAM" id="SSF52833">
    <property type="entry name" value="Thioredoxin-like"/>
    <property type="match status" value="1"/>
</dbReference>
<dbReference type="Gene3D" id="3.40.30.10">
    <property type="entry name" value="Glutaredoxin"/>
    <property type="match status" value="1"/>
</dbReference>
<keyword evidence="4" id="KW-0676">Redox-active center</keyword>
<dbReference type="InterPro" id="IPR013766">
    <property type="entry name" value="Thioredoxin_domain"/>
</dbReference>
<evidence type="ECO:0000259" key="5">
    <source>
        <dbReference type="PROSITE" id="PS51352"/>
    </source>
</evidence>
<comment type="caution">
    <text evidence="6">The sequence shown here is derived from an EMBL/GenBank/DDBJ whole genome shotgun (WGS) entry which is preliminary data.</text>
</comment>
<keyword evidence="7" id="KW-1185">Reference proteome</keyword>
<name>A0A656YVV3_9EURY</name>
<keyword evidence="2" id="KW-0249">Electron transport</keyword>
<evidence type="ECO:0000256" key="2">
    <source>
        <dbReference type="ARBA" id="ARBA00022982"/>
    </source>
</evidence>
<evidence type="ECO:0000256" key="1">
    <source>
        <dbReference type="ARBA" id="ARBA00022448"/>
    </source>
</evidence>
<feature type="domain" description="Thioredoxin" evidence="5">
    <location>
        <begin position="23"/>
        <end position="136"/>
    </location>
</feature>
<dbReference type="Proteomes" id="UP000070257">
    <property type="component" value="Unassembled WGS sequence"/>
</dbReference>
<gene>
    <name evidence="6" type="ORF">AKJ39_03675</name>
</gene>
<dbReference type="FunFam" id="3.40.30.10:FF:000001">
    <property type="entry name" value="Thioredoxin"/>
    <property type="match status" value="1"/>
</dbReference>
<keyword evidence="3" id="KW-1015">Disulfide bond</keyword>
<accession>A0A656YVV3</accession>
<keyword evidence="1" id="KW-0813">Transport</keyword>
<dbReference type="GO" id="GO:0015035">
    <property type="term" value="F:protein-disulfide reductase activity"/>
    <property type="evidence" value="ECO:0007669"/>
    <property type="project" value="InterPro"/>
</dbReference>
<dbReference type="InterPro" id="IPR036249">
    <property type="entry name" value="Thioredoxin-like_sf"/>
</dbReference>
<evidence type="ECO:0000313" key="6">
    <source>
        <dbReference type="EMBL" id="KXA97125.1"/>
    </source>
</evidence>
<reference evidence="6 7" key="1">
    <citation type="journal article" date="2016" name="Sci. Rep.">
        <title>Metabolic traits of an uncultured archaeal lineage -MSBL1- from brine pools of the Red Sea.</title>
        <authorList>
            <person name="Mwirichia R."/>
            <person name="Alam I."/>
            <person name="Rashid M."/>
            <person name="Vinu M."/>
            <person name="Ba-Alawi W."/>
            <person name="Anthony Kamau A."/>
            <person name="Kamanda Ngugi D."/>
            <person name="Goker M."/>
            <person name="Klenk H.P."/>
            <person name="Bajic V."/>
            <person name="Stingl U."/>
        </authorList>
    </citation>
    <scope>NUCLEOTIDE SEQUENCE [LARGE SCALE GENOMIC DNA]</scope>
    <source>
        <strain evidence="6">SCGC-AAA259J03</strain>
    </source>
</reference>